<dbReference type="AlphaFoldDB" id="A0A0A9HM11"/>
<name>A0A0A9HM11_ARUDO</name>
<reference evidence="1" key="1">
    <citation type="submission" date="2014-09" db="EMBL/GenBank/DDBJ databases">
        <authorList>
            <person name="Magalhaes I.L.F."/>
            <person name="Oliveira U."/>
            <person name="Santos F.R."/>
            <person name="Vidigal T.H.D.A."/>
            <person name="Brescovit A.D."/>
            <person name="Santos A.J."/>
        </authorList>
    </citation>
    <scope>NUCLEOTIDE SEQUENCE</scope>
    <source>
        <tissue evidence="1">Shoot tissue taken approximately 20 cm above the soil surface</tissue>
    </source>
</reference>
<accession>A0A0A9HM11</accession>
<evidence type="ECO:0000313" key="1">
    <source>
        <dbReference type="EMBL" id="JAE33938.1"/>
    </source>
</evidence>
<proteinExistence type="predicted"/>
<sequence>MYSDLLVLKTNIHLDSSFVFTKTPLCLYSSLPSSTTTSYAALSFGPRYMMSWE</sequence>
<reference evidence="1" key="2">
    <citation type="journal article" date="2015" name="Data Brief">
        <title>Shoot transcriptome of the giant reed, Arundo donax.</title>
        <authorList>
            <person name="Barrero R.A."/>
            <person name="Guerrero F.D."/>
            <person name="Moolhuijzen P."/>
            <person name="Goolsby J.A."/>
            <person name="Tidwell J."/>
            <person name="Bellgard S.E."/>
            <person name="Bellgard M.I."/>
        </authorList>
    </citation>
    <scope>NUCLEOTIDE SEQUENCE</scope>
    <source>
        <tissue evidence="1">Shoot tissue taken approximately 20 cm above the soil surface</tissue>
    </source>
</reference>
<protein>
    <submittedName>
        <fullName evidence="1">Uncharacterized protein</fullName>
    </submittedName>
</protein>
<dbReference type="EMBL" id="GBRH01163958">
    <property type="protein sequence ID" value="JAE33938.1"/>
    <property type="molecule type" value="Transcribed_RNA"/>
</dbReference>
<organism evidence="1">
    <name type="scientific">Arundo donax</name>
    <name type="common">Giant reed</name>
    <name type="synonym">Donax arundinaceus</name>
    <dbReference type="NCBI Taxonomy" id="35708"/>
    <lineage>
        <taxon>Eukaryota</taxon>
        <taxon>Viridiplantae</taxon>
        <taxon>Streptophyta</taxon>
        <taxon>Embryophyta</taxon>
        <taxon>Tracheophyta</taxon>
        <taxon>Spermatophyta</taxon>
        <taxon>Magnoliopsida</taxon>
        <taxon>Liliopsida</taxon>
        <taxon>Poales</taxon>
        <taxon>Poaceae</taxon>
        <taxon>PACMAD clade</taxon>
        <taxon>Arundinoideae</taxon>
        <taxon>Arundineae</taxon>
        <taxon>Arundo</taxon>
    </lineage>
</organism>